<keyword evidence="1 6" id="KW-0245">EGF-like domain</keyword>
<dbReference type="SUPFAM" id="SSF57184">
    <property type="entry name" value="Growth factor receptor domain"/>
    <property type="match status" value="1"/>
</dbReference>
<evidence type="ECO:0000256" key="3">
    <source>
        <dbReference type="ARBA" id="ARBA00022737"/>
    </source>
</evidence>
<dbReference type="CDD" id="cd00110">
    <property type="entry name" value="LamG"/>
    <property type="match status" value="1"/>
</dbReference>
<dbReference type="Gene3D" id="2.60.120.200">
    <property type="match status" value="2"/>
</dbReference>
<dbReference type="FunFam" id="2.10.25.10:FF:000710">
    <property type="entry name" value="Blast:Protein eyes shut"/>
    <property type="match status" value="1"/>
</dbReference>
<feature type="disulfide bond" evidence="6">
    <location>
        <begin position="79"/>
        <end position="88"/>
    </location>
</feature>
<feature type="domain" description="EGF-like" evidence="9">
    <location>
        <begin position="171"/>
        <end position="207"/>
    </location>
</feature>
<evidence type="ECO:0000256" key="6">
    <source>
        <dbReference type="PROSITE-ProRule" id="PRU00076"/>
    </source>
</evidence>
<feature type="domain" description="EGF-like" evidence="9">
    <location>
        <begin position="247"/>
        <end position="284"/>
    </location>
</feature>
<dbReference type="GO" id="GO:0120035">
    <property type="term" value="P:regulation of plasma membrane bounded cell projection organization"/>
    <property type="evidence" value="ECO:0007669"/>
    <property type="project" value="UniProtKB-ARBA"/>
</dbReference>
<dbReference type="PRINTS" id="PR00010">
    <property type="entry name" value="EGFBLOOD"/>
</dbReference>
<dbReference type="GO" id="GO:0005911">
    <property type="term" value="C:cell-cell junction"/>
    <property type="evidence" value="ECO:0007669"/>
    <property type="project" value="UniProtKB-ARBA"/>
</dbReference>
<feature type="disulfide bond" evidence="6">
    <location>
        <begin position="274"/>
        <end position="283"/>
    </location>
</feature>
<feature type="domain" description="EGF-like" evidence="9">
    <location>
        <begin position="129"/>
        <end position="169"/>
    </location>
</feature>
<dbReference type="Gene3D" id="2.10.25.10">
    <property type="entry name" value="Laminin"/>
    <property type="match status" value="9"/>
</dbReference>
<dbReference type="SMART" id="SM00181">
    <property type="entry name" value="EGF"/>
    <property type="match status" value="9"/>
</dbReference>
<reference evidence="10" key="1">
    <citation type="submission" date="2020-11" db="EMBL/GenBank/DDBJ databases">
        <authorList>
            <person name="Whiteford S."/>
        </authorList>
    </citation>
    <scope>NUCLEOTIDE SEQUENCE</scope>
</reference>
<dbReference type="InterPro" id="IPR018097">
    <property type="entry name" value="EGF_Ca-bd_CS"/>
</dbReference>
<dbReference type="PROSITE" id="PS00010">
    <property type="entry name" value="ASX_HYDROXYL"/>
    <property type="match status" value="5"/>
</dbReference>
<dbReference type="InterPro" id="IPR000152">
    <property type="entry name" value="EGF-type_Asp/Asn_hydroxyl_site"/>
</dbReference>
<sequence length="929" mass="101107">MALILILSSDLITILYTPAIYKITERHTAHKIPGSTYSCYCVDGYTGVQCQTNWDECWSAPCENGGTCIDGIASYNCSCPEGFIGDNCETNFNECESNPCQNNGTCIDMTNGYLCSCIPGFAGDHCEVDIAVCNSSEEVRCYNGGQCIEGPGYKFYCKCPPGWAGKKCEDTVDECESNPCQNGGICIDAHADYMCACTFGFTGKSCEVTIEFCDSNSCSKNAICVVEDGLQVCYCVPDYHGDRCELQYDECLLGPGCMNGGTCIDGVDNFTCSCPPRLTGSLCECLILDDGAYDCKYVSPTPIPTTTMSVILTTMRQGWTSTELIPTGSEQYNDTTTQFITISQETESSSVLSNEVTEGREMDSTTDMTTFIEHETDTLLPEYQITGKTTDITSTMATTKLTTVTEVQVTDTSEVVTVTDCGETCIKSSTETIAKIPVPGEEVKTSTQSLDTSITDSTSATSINAPTEFSNVTSTSNDVSETEAHTIAGIDTTTLKLFTESPTEFSITDAITTPISTTGTFITEGLELDITTIVESPSTTVVPTECSDSVCNNHGNCINMPNGIQCQCAYNYGGRFCEEKISIVSAAFGGKSYIAHQLQNTTSINVEFNAKTLITDGQIMFVDIAKDVYMQLYMNSGLLKFKFSCGYQTMLLSELKTYVNKGFSMKIETRLDLNLKSQHCNATLRLNDTLGMSGGQVANITTLEHNATLYLGNTPNIHMKELENQPFVGCIKDLTVNGEKREIFGDSVQASEISECSSLSCLSGPCLNGGSCSDHENDYICSCANGWMGDNCEKSVCDHNPCQYGGSCIRHPGSGFLCLCPYGKHGIFCEYNVEITRSSIAPLATGISSYLIFPMSPLSMNSERFDLRLRFQANDMDQISLLAFVGQHGHHDSRSQHLALTFVKGYLMLTWNMGNGQCTRPRCGFESWR</sequence>
<evidence type="ECO:0000313" key="11">
    <source>
        <dbReference type="Proteomes" id="UP000653454"/>
    </source>
</evidence>
<feature type="domain" description="EGF-like" evidence="9">
    <location>
        <begin position="209"/>
        <end position="245"/>
    </location>
</feature>
<gene>
    <name evidence="10" type="ORF">PLXY2_LOCUS2313</name>
</gene>
<dbReference type="FunFam" id="2.10.25.10:FF:000012">
    <property type="entry name" value="Delta-like protein"/>
    <property type="match status" value="1"/>
</dbReference>
<dbReference type="Pfam" id="PF00008">
    <property type="entry name" value="EGF"/>
    <property type="match status" value="6"/>
</dbReference>
<proteinExistence type="predicted"/>
<dbReference type="InterPro" id="IPR001881">
    <property type="entry name" value="EGF-like_Ca-bd_dom"/>
</dbReference>
<evidence type="ECO:0000256" key="7">
    <source>
        <dbReference type="SAM" id="SignalP"/>
    </source>
</evidence>
<dbReference type="AlphaFoldDB" id="A0A8S4DHM7"/>
<feature type="disulfide bond" evidence="6">
    <location>
        <begin position="783"/>
        <end position="792"/>
    </location>
</feature>
<feature type="domain" description="EGF-like" evidence="9">
    <location>
        <begin position="794"/>
        <end position="830"/>
    </location>
</feature>
<dbReference type="GO" id="GO:0040008">
    <property type="term" value="P:regulation of growth"/>
    <property type="evidence" value="ECO:0007669"/>
    <property type="project" value="UniProtKB-ARBA"/>
</dbReference>
<dbReference type="SMART" id="SM00179">
    <property type="entry name" value="EGF_CA"/>
    <property type="match status" value="8"/>
</dbReference>
<feature type="domain" description="EGF-like" evidence="9">
    <location>
        <begin position="542"/>
        <end position="578"/>
    </location>
</feature>
<keyword evidence="3" id="KW-0677">Repeat</keyword>
<keyword evidence="4 6" id="KW-1015">Disulfide bond</keyword>
<dbReference type="CDD" id="cd00054">
    <property type="entry name" value="EGF_CA"/>
    <property type="match status" value="7"/>
</dbReference>
<dbReference type="GO" id="GO:0005509">
    <property type="term" value="F:calcium ion binding"/>
    <property type="evidence" value="ECO:0007669"/>
    <property type="project" value="InterPro"/>
</dbReference>
<dbReference type="SUPFAM" id="SSF57196">
    <property type="entry name" value="EGF/Laminin"/>
    <property type="match status" value="5"/>
</dbReference>
<comment type="caution">
    <text evidence="6">Lacks conserved residue(s) required for the propagation of feature annotation.</text>
</comment>
<feature type="disulfide bond" evidence="6">
    <location>
        <begin position="117"/>
        <end position="126"/>
    </location>
</feature>
<dbReference type="PANTHER" id="PTHR24049">
    <property type="entry name" value="CRUMBS FAMILY MEMBER"/>
    <property type="match status" value="1"/>
</dbReference>
<evidence type="ECO:0000256" key="5">
    <source>
        <dbReference type="ARBA" id="ARBA00023180"/>
    </source>
</evidence>
<dbReference type="GO" id="GO:0050769">
    <property type="term" value="P:positive regulation of neurogenesis"/>
    <property type="evidence" value="ECO:0007669"/>
    <property type="project" value="UniProtKB-ARBA"/>
</dbReference>
<keyword evidence="2 7" id="KW-0732">Signal</keyword>
<feature type="domain" description="EGF-like" evidence="9">
    <location>
        <begin position="53"/>
        <end position="89"/>
    </location>
</feature>
<feature type="chain" id="PRO_5035786649" evidence="7">
    <location>
        <begin position="20"/>
        <end position="929"/>
    </location>
</feature>
<dbReference type="PROSITE" id="PS01187">
    <property type="entry name" value="EGF_CA"/>
    <property type="match status" value="2"/>
</dbReference>
<dbReference type="FunFam" id="2.10.25.10:FF:000321">
    <property type="entry name" value="Protein delta homolog 1"/>
    <property type="match status" value="1"/>
</dbReference>
<name>A0A8S4DHM7_PLUXY</name>
<dbReference type="PROSITE" id="PS50025">
    <property type="entry name" value="LAM_G_DOMAIN"/>
    <property type="match status" value="1"/>
</dbReference>
<dbReference type="FunFam" id="2.10.25.10:FF:000143">
    <property type="entry name" value="Protein crumbs 1"/>
    <property type="match status" value="1"/>
</dbReference>
<protein>
    <submittedName>
        <fullName evidence="10">(diamondback moth) hypothetical protein</fullName>
    </submittedName>
</protein>
<dbReference type="InterPro" id="IPR051022">
    <property type="entry name" value="Notch_Cell-Fate_Det"/>
</dbReference>
<feature type="disulfide bond" evidence="6">
    <location>
        <begin position="568"/>
        <end position="577"/>
    </location>
</feature>
<dbReference type="InterPro" id="IPR009030">
    <property type="entry name" value="Growth_fac_rcpt_cys_sf"/>
</dbReference>
<dbReference type="PROSITE" id="PS00022">
    <property type="entry name" value="EGF_1"/>
    <property type="match status" value="9"/>
</dbReference>
<feature type="domain" description="EGF-like" evidence="9">
    <location>
        <begin position="91"/>
        <end position="127"/>
    </location>
</feature>
<dbReference type="PROSITE" id="PS50026">
    <property type="entry name" value="EGF_3"/>
    <property type="match status" value="9"/>
</dbReference>
<dbReference type="Proteomes" id="UP000653454">
    <property type="component" value="Unassembled WGS sequence"/>
</dbReference>
<evidence type="ECO:0000256" key="1">
    <source>
        <dbReference type="ARBA" id="ARBA00022536"/>
    </source>
</evidence>
<dbReference type="GO" id="GO:0048056">
    <property type="term" value="P:R3/R4 cell differentiation"/>
    <property type="evidence" value="ECO:0007669"/>
    <property type="project" value="UniProtKB-ARBA"/>
</dbReference>
<keyword evidence="11" id="KW-1185">Reference proteome</keyword>
<dbReference type="GO" id="GO:0003008">
    <property type="term" value="P:system process"/>
    <property type="evidence" value="ECO:0007669"/>
    <property type="project" value="UniProtKB-ARBA"/>
</dbReference>
<accession>A0A8S4DHM7</accession>
<comment type="caution">
    <text evidence="10">The sequence shown here is derived from an EMBL/GenBank/DDBJ whole genome shotgun (WGS) entry which is preliminary data.</text>
</comment>
<feature type="disulfide bond" evidence="6">
    <location>
        <begin position="235"/>
        <end position="244"/>
    </location>
</feature>
<dbReference type="SMART" id="SM00282">
    <property type="entry name" value="LamG"/>
    <property type="match status" value="1"/>
</dbReference>
<dbReference type="GO" id="GO:0007411">
    <property type="term" value="P:axon guidance"/>
    <property type="evidence" value="ECO:0007669"/>
    <property type="project" value="UniProtKB-ARBA"/>
</dbReference>
<feature type="domain" description="EGF-like" evidence="9">
    <location>
        <begin position="757"/>
        <end position="793"/>
    </location>
</feature>
<keyword evidence="5" id="KW-0325">Glycoprotein</keyword>
<dbReference type="EMBL" id="CAJHNJ030000005">
    <property type="protein sequence ID" value="CAG9099918.1"/>
    <property type="molecule type" value="Genomic_DNA"/>
</dbReference>
<feature type="disulfide bond" evidence="6">
    <location>
        <begin position="197"/>
        <end position="206"/>
    </location>
</feature>
<evidence type="ECO:0000259" key="8">
    <source>
        <dbReference type="PROSITE" id="PS50025"/>
    </source>
</evidence>
<feature type="domain" description="Laminin G" evidence="8">
    <location>
        <begin position="583"/>
        <end position="766"/>
    </location>
</feature>
<evidence type="ECO:0000259" key="9">
    <source>
        <dbReference type="PROSITE" id="PS50026"/>
    </source>
</evidence>
<dbReference type="PROSITE" id="PS01186">
    <property type="entry name" value="EGF_2"/>
    <property type="match status" value="5"/>
</dbReference>
<evidence type="ECO:0000256" key="2">
    <source>
        <dbReference type="ARBA" id="ARBA00022729"/>
    </source>
</evidence>
<organism evidence="10 11">
    <name type="scientific">Plutella xylostella</name>
    <name type="common">Diamondback moth</name>
    <name type="synonym">Plutella maculipennis</name>
    <dbReference type="NCBI Taxonomy" id="51655"/>
    <lineage>
        <taxon>Eukaryota</taxon>
        <taxon>Metazoa</taxon>
        <taxon>Ecdysozoa</taxon>
        <taxon>Arthropoda</taxon>
        <taxon>Hexapoda</taxon>
        <taxon>Insecta</taxon>
        <taxon>Pterygota</taxon>
        <taxon>Neoptera</taxon>
        <taxon>Endopterygota</taxon>
        <taxon>Lepidoptera</taxon>
        <taxon>Glossata</taxon>
        <taxon>Ditrysia</taxon>
        <taxon>Yponomeutoidea</taxon>
        <taxon>Plutellidae</taxon>
        <taxon>Plutella</taxon>
    </lineage>
</organism>
<feature type="signal peptide" evidence="7">
    <location>
        <begin position="1"/>
        <end position="19"/>
    </location>
</feature>
<dbReference type="FunFam" id="2.10.25.10:FF:000472">
    <property type="entry name" value="Uncharacterized protein, isoform A"/>
    <property type="match status" value="1"/>
</dbReference>
<dbReference type="Pfam" id="PF02210">
    <property type="entry name" value="Laminin_G_2"/>
    <property type="match status" value="1"/>
</dbReference>
<feature type="disulfide bond" evidence="6">
    <location>
        <begin position="820"/>
        <end position="829"/>
    </location>
</feature>
<dbReference type="GO" id="GO:0016318">
    <property type="term" value="P:ommatidial rotation"/>
    <property type="evidence" value="ECO:0007669"/>
    <property type="project" value="UniProtKB-ARBA"/>
</dbReference>
<dbReference type="InterPro" id="IPR000742">
    <property type="entry name" value="EGF"/>
</dbReference>
<dbReference type="GO" id="GO:0007476">
    <property type="term" value="P:imaginal disc-derived wing morphogenesis"/>
    <property type="evidence" value="ECO:0007669"/>
    <property type="project" value="UniProtKB-ARBA"/>
</dbReference>
<dbReference type="InterPro" id="IPR001791">
    <property type="entry name" value="Laminin_G"/>
</dbReference>
<dbReference type="SUPFAM" id="SSF49899">
    <property type="entry name" value="Concanavalin A-like lectins/glucanases"/>
    <property type="match status" value="2"/>
</dbReference>
<feature type="disulfide bond" evidence="6">
    <location>
        <begin position="159"/>
        <end position="168"/>
    </location>
</feature>
<evidence type="ECO:0000313" key="10">
    <source>
        <dbReference type="EMBL" id="CAG9099918.1"/>
    </source>
</evidence>
<evidence type="ECO:0000256" key="4">
    <source>
        <dbReference type="ARBA" id="ARBA00023157"/>
    </source>
</evidence>
<dbReference type="InterPro" id="IPR013320">
    <property type="entry name" value="ConA-like_dom_sf"/>
</dbReference>